<keyword evidence="3" id="KW-1185">Reference proteome</keyword>
<accession>A0ABN9XSI7</accession>
<keyword evidence="1" id="KW-0732">Signal</keyword>
<organism evidence="2 3">
    <name type="scientific">Prorocentrum cordatum</name>
    <dbReference type="NCBI Taxonomy" id="2364126"/>
    <lineage>
        <taxon>Eukaryota</taxon>
        <taxon>Sar</taxon>
        <taxon>Alveolata</taxon>
        <taxon>Dinophyceae</taxon>
        <taxon>Prorocentrales</taxon>
        <taxon>Prorocentraceae</taxon>
        <taxon>Prorocentrum</taxon>
    </lineage>
</organism>
<feature type="chain" id="PRO_5045201949" evidence="1">
    <location>
        <begin position="34"/>
        <end position="672"/>
    </location>
</feature>
<comment type="caution">
    <text evidence="2">The sequence shown here is derived from an EMBL/GenBank/DDBJ whole genome shotgun (WGS) entry which is preliminary data.</text>
</comment>
<reference evidence="2" key="1">
    <citation type="submission" date="2023-10" db="EMBL/GenBank/DDBJ databases">
        <authorList>
            <person name="Chen Y."/>
            <person name="Shah S."/>
            <person name="Dougan E. K."/>
            <person name="Thang M."/>
            <person name="Chan C."/>
        </authorList>
    </citation>
    <scope>NUCLEOTIDE SEQUENCE [LARGE SCALE GENOMIC DNA]</scope>
</reference>
<dbReference type="Proteomes" id="UP001189429">
    <property type="component" value="Unassembled WGS sequence"/>
</dbReference>
<evidence type="ECO:0000256" key="1">
    <source>
        <dbReference type="SAM" id="SignalP"/>
    </source>
</evidence>
<gene>
    <name evidence="2" type="ORF">PCOR1329_LOCUS79403</name>
</gene>
<evidence type="ECO:0000313" key="3">
    <source>
        <dbReference type="Proteomes" id="UP001189429"/>
    </source>
</evidence>
<proteinExistence type="predicted"/>
<dbReference type="EMBL" id="CAUYUJ010021144">
    <property type="protein sequence ID" value="CAK0902958.1"/>
    <property type="molecule type" value="Genomic_DNA"/>
</dbReference>
<name>A0ABN9XSI7_9DINO</name>
<sequence>MRRSAGAAPAPAAGAAPRPWWLPALLLCSVGRAAPFCEEGNCRRGTFDYVAQRFYQSRVGTPDSQLDGLHLTVTSEHMFTAYLDESAPRQTGAHIVGDAGVVLGDSVYFATFDFDGSLQKYSSSLSFQEELHLGGYGGQYFSAVASLGSSHLVLGTGGTPGRILTVETDPAMQYVSAFACPADVGGVLGLATDGTAVLVLVGSPPARVLLLQASPDGNLTLEDTLTISDDDEISAPVSPNFLDTQNDIAYVATRKGCFFRIKYASWELELDSWGSSCSTQVSGLFGLAADSGTQKAVVISVSPYRQLAVLSLSSGLVEQTLPLSKDLAYVTNLFITSPASGSVAQAIIVGQSRRSIPAIMQVNLGSGDLGSSWGLIAGGICDEYSWTEDKRIVWVEGTEHRRYPARYYGCIWVPLGRQATGAAISNEKLYLATERTRCTVCTTDEPVFGSDEGFCVEEHEEYRAPAAKCGQEAHNTRPLIWERALSYDQLQHLTNQLYGAVNTSIMSFQIGEIPKIGGMYAPKIASGAPPSGPAPWLTVVALVVILALLPGVEATTTKSFHQSEEGCNCLRNCEIFDMGDCSDDTETNRRAFEEAWAKLPDGSDNLCKALQAMAFCSVRQAELDVGHEEVVLCQGIAKQIGCEVDCGGAARRGRRWILPSAVLVAVAAAALA</sequence>
<evidence type="ECO:0000313" key="2">
    <source>
        <dbReference type="EMBL" id="CAK0902958.1"/>
    </source>
</evidence>
<protein>
    <submittedName>
        <fullName evidence="2">Uncharacterized protein</fullName>
    </submittedName>
</protein>
<feature type="signal peptide" evidence="1">
    <location>
        <begin position="1"/>
        <end position="33"/>
    </location>
</feature>